<protein>
    <submittedName>
        <fullName evidence="1">Uncharacterized protein</fullName>
    </submittedName>
</protein>
<dbReference type="EMBL" id="CBTN010000189">
    <property type="protein sequence ID" value="CDH61438.1"/>
    <property type="molecule type" value="Genomic_DNA"/>
</dbReference>
<keyword evidence="2" id="KW-1185">Reference proteome</keyword>
<dbReference type="AlphaFoldDB" id="A0A068SGF0"/>
<dbReference type="STRING" id="1263082.A0A068SGF0"/>
<evidence type="ECO:0000313" key="1">
    <source>
        <dbReference type="EMBL" id="CDH61438.1"/>
    </source>
</evidence>
<name>A0A068SGF0_9FUNG</name>
<proteinExistence type="predicted"/>
<comment type="caution">
    <text evidence="1">The sequence shown here is derived from an EMBL/GenBank/DDBJ whole genome shotgun (WGS) entry which is preliminary data.</text>
</comment>
<evidence type="ECO:0000313" key="2">
    <source>
        <dbReference type="Proteomes" id="UP000027586"/>
    </source>
</evidence>
<sequence length="165" mass="18734">MREPDTYKTLHPSIGQRDPSPFATLPSFHGYTFFPMDIMHLLGHGIAKQLWNMMQGTYGKNNNPLYLSPATRNTISQQFIASHQHQTTPSSFSGSCGYIKTKSEYFRAVDWIHFARFLLPTVVLEHVSDPEAVNALHHLVNIFEIAFSRMTKPKDVKSQAVEKIG</sequence>
<dbReference type="Proteomes" id="UP000027586">
    <property type="component" value="Unassembled WGS sequence"/>
</dbReference>
<gene>
    <name evidence="1" type="ORF">LCOR_12213.1</name>
</gene>
<dbReference type="OrthoDB" id="2289822at2759"/>
<organism evidence="1 2">
    <name type="scientific">Lichtheimia corymbifera JMRC:FSU:9682</name>
    <dbReference type="NCBI Taxonomy" id="1263082"/>
    <lineage>
        <taxon>Eukaryota</taxon>
        <taxon>Fungi</taxon>
        <taxon>Fungi incertae sedis</taxon>
        <taxon>Mucoromycota</taxon>
        <taxon>Mucoromycotina</taxon>
        <taxon>Mucoromycetes</taxon>
        <taxon>Mucorales</taxon>
        <taxon>Lichtheimiaceae</taxon>
        <taxon>Lichtheimia</taxon>
    </lineage>
</organism>
<reference evidence="1" key="1">
    <citation type="submission" date="2013-08" db="EMBL/GenBank/DDBJ databases">
        <title>Gene expansion shapes genome architecture in the human pathogen Lichtheimia corymbifera: an evolutionary genomics analysis in the ancient terrestrial Mucorales (Mucoromycotina).</title>
        <authorList>
            <person name="Schwartze V.U."/>
            <person name="Winter S."/>
            <person name="Shelest E."/>
            <person name="Marcet-Houben M."/>
            <person name="Horn F."/>
            <person name="Wehner S."/>
            <person name="Hoffmann K."/>
            <person name="Riege K."/>
            <person name="Sammeth M."/>
            <person name="Nowrousian M."/>
            <person name="Valiante V."/>
            <person name="Linde J."/>
            <person name="Jacobsen I.D."/>
            <person name="Marz M."/>
            <person name="Brakhage A.A."/>
            <person name="Gabaldon T."/>
            <person name="Bocker S."/>
            <person name="Voigt K."/>
        </authorList>
    </citation>
    <scope>NUCLEOTIDE SEQUENCE [LARGE SCALE GENOMIC DNA]</scope>
    <source>
        <strain evidence="1">FSU 9682</strain>
    </source>
</reference>
<accession>A0A068SGF0</accession>
<dbReference type="VEuPathDB" id="FungiDB:LCOR_12213.1"/>